<feature type="domain" description="Globin" evidence="12">
    <location>
        <begin position="1"/>
        <end position="132"/>
    </location>
</feature>
<accession>A0A1G6VAC4</accession>
<comment type="similarity">
    <text evidence="11">Belongs to the globin family.</text>
</comment>
<keyword evidence="11" id="KW-0349">Heme</keyword>
<evidence type="ECO:0000313" key="15">
    <source>
        <dbReference type="Proteomes" id="UP000198949"/>
    </source>
</evidence>
<dbReference type="CDD" id="cd19753">
    <property type="entry name" value="Mb-like_oxidoreductase"/>
    <property type="match status" value="1"/>
</dbReference>
<protein>
    <recommendedName>
        <fullName evidence="4">nitric oxide dioxygenase</fullName>
        <ecNumber evidence="4">1.14.12.17</ecNumber>
    </recommendedName>
</protein>
<keyword evidence="11" id="KW-0408">Iron</keyword>
<dbReference type="Pfam" id="PF00970">
    <property type="entry name" value="FAD_binding_6"/>
    <property type="match status" value="1"/>
</dbReference>
<keyword evidence="8" id="KW-0520">NAD</keyword>
<dbReference type="InterPro" id="IPR012292">
    <property type="entry name" value="Globin/Proto"/>
</dbReference>
<reference evidence="15" key="1">
    <citation type="submission" date="2016-10" db="EMBL/GenBank/DDBJ databases">
        <authorList>
            <person name="Varghese N."/>
            <person name="Submissions S."/>
        </authorList>
    </citation>
    <scope>NUCLEOTIDE SEQUENCE [LARGE SCALE GENOMIC DNA]</scope>
    <source>
        <strain evidence="15">CGMCC 4.3516</strain>
    </source>
</reference>
<evidence type="ECO:0000256" key="7">
    <source>
        <dbReference type="ARBA" id="ARBA00023014"/>
    </source>
</evidence>
<keyword evidence="5" id="KW-0001">2Fe-2S</keyword>
<keyword evidence="11" id="KW-0561">Oxygen transport</keyword>
<dbReference type="GO" id="GO:0008941">
    <property type="term" value="F:nitric oxide dioxygenase NAD(P)H activity"/>
    <property type="evidence" value="ECO:0007669"/>
    <property type="project" value="UniProtKB-EC"/>
</dbReference>
<evidence type="ECO:0000256" key="2">
    <source>
        <dbReference type="ARBA" id="ARBA00001974"/>
    </source>
</evidence>
<dbReference type="PANTHER" id="PTHR47354">
    <property type="entry name" value="NADH OXIDOREDUCTASE HCR"/>
    <property type="match status" value="1"/>
</dbReference>
<comment type="cofactor">
    <cofactor evidence="2">
        <name>FAD</name>
        <dbReference type="ChEBI" id="CHEBI:57692"/>
    </cofactor>
</comment>
<dbReference type="InterPro" id="IPR001709">
    <property type="entry name" value="Flavoprot_Pyr_Nucl_cyt_Rdtase"/>
</dbReference>
<dbReference type="AlphaFoldDB" id="A0A1G6VAC4"/>
<evidence type="ECO:0000256" key="11">
    <source>
        <dbReference type="RuleBase" id="RU000356"/>
    </source>
</evidence>
<dbReference type="InterPro" id="IPR050415">
    <property type="entry name" value="MRET"/>
</dbReference>
<keyword evidence="11" id="KW-0813">Transport</keyword>
<dbReference type="Gene3D" id="3.40.50.80">
    <property type="entry name" value="Nucleotide-binding domain of ferredoxin-NADP reductase (FNR) module"/>
    <property type="match status" value="1"/>
</dbReference>
<dbReference type="Gene3D" id="1.10.490.10">
    <property type="entry name" value="Globins"/>
    <property type="match status" value="1"/>
</dbReference>
<comment type="catalytic activity">
    <reaction evidence="9">
        <text>2 nitric oxide + NADH + 2 O2 = 2 nitrate + NAD(+) + H(+)</text>
        <dbReference type="Rhea" id="RHEA:19469"/>
        <dbReference type="ChEBI" id="CHEBI:15378"/>
        <dbReference type="ChEBI" id="CHEBI:15379"/>
        <dbReference type="ChEBI" id="CHEBI:16480"/>
        <dbReference type="ChEBI" id="CHEBI:17632"/>
        <dbReference type="ChEBI" id="CHEBI:57540"/>
        <dbReference type="ChEBI" id="CHEBI:57945"/>
        <dbReference type="EC" id="1.14.12.17"/>
    </reaction>
</comment>
<comment type="cofactor">
    <cofactor evidence="1">
        <name>heme b</name>
        <dbReference type="ChEBI" id="CHEBI:60344"/>
    </cofactor>
</comment>
<dbReference type="PANTHER" id="PTHR47354:SF5">
    <property type="entry name" value="PROTEIN RFBI"/>
    <property type="match status" value="1"/>
</dbReference>
<feature type="domain" description="FAD-binding FR-type" evidence="13">
    <location>
        <begin position="139"/>
        <end position="239"/>
    </location>
</feature>
<dbReference type="Pfam" id="PF00175">
    <property type="entry name" value="NAD_binding_1"/>
    <property type="match status" value="1"/>
</dbReference>
<organism evidence="14 15">
    <name type="scientific">Glycomyces harbinensis</name>
    <dbReference type="NCBI Taxonomy" id="58114"/>
    <lineage>
        <taxon>Bacteria</taxon>
        <taxon>Bacillati</taxon>
        <taxon>Actinomycetota</taxon>
        <taxon>Actinomycetes</taxon>
        <taxon>Glycomycetales</taxon>
        <taxon>Glycomycetaceae</taxon>
        <taxon>Glycomyces</taxon>
    </lineage>
</organism>
<dbReference type="STRING" id="58114.SAMN05216270_104269"/>
<dbReference type="OrthoDB" id="3213438at2"/>
<dbReference type="InterPro" id="IPR017927">
    <property type="entry name" value="FAD-bd_FR_type"/>
</dbReference>
<dbReference type="InterPro" id="IPR001433">
    <property type="entry name" value="OxRdtase_FAD/NAD-bd"/>
</dbReference>
<evidence type="ECO:0000259" key="13">
    <source>
        <dbReference type="PROSITE" id="PS51384"/>
    </source>
</evidence>
<keyword evidence="6" id="KW-0521">NADP</keyword>
<dbReference type="RefSeq" id="WP_091032454.1">
    <property type="nucleotide sequence ID" value="NZ_FNAD01000004.1"/>
</dbReference>
<dbReference type="SUPFAM" id="SSF46458">
    <property type="entry name" value="Globin-like"/>
    <property type="match status" value="1"/>
</dbReference>
<evidence type="ECO:0000313" key="14">
    <source>
        <dbReference type="EMBL" id="SDD49766.1"/>
    </source>
</evidence>
<evidence type="ECO:0000259" key="12">
    <source>
        <dbReference type="PROSITE" id="PS01033"/>
    </source>
</evidence>
<evidence type="ECO:0000256" key="10">
    <source>
        <dbReference type="ARBA" id="ARBA00049433"/>
    </source>
</evidence>
<evidence type="ECO:0000256" key="1">
    <source>
        <dbReference type="ARBA" id="ARBA00001970"/>
    </source>
</evidence>
<dbReference type="InterPro" id="IPR009050">
    <property type="entry name" value="Globin-like_sf"/>
</dbReference>
<keyword evidence="11" id="KW-0479">Metal-binding</keyword>
<evidence type="ECO:0000256" key="6">
    <source>
        <dbReference type="ARBA" id="ARBA00022857"/>
    </source>
</evidence>
<dbReference type="PROSITE" id="PS01033">
    <property type="entry name" value="GLOBIN"/>
    <property type="match status" value="1"/>
</dbReference>
<dbReference type="PROSITE" id="PS51384">
    <property type="entry name" value="FAD_FR"/>
    <property type="match status" value="1"/>
</dbReference>
<dbReference type="SUPFAM" id="SSF52343">
    <property type="entry name" value="Ferredoxin reductase-like, C-terminal NADP-linked domain"/>
    <property type="match status" value="1"/>
</dbReference>
<dbReference type="PRINTS" id="PR00410">
    <property type="entry name" value="PHEHYDRXLASE"/>
</dbReference>
<sequence length="368" mass="39404">MIDAERLKKNWSLVASHGDQVPLYFYSTLFLTHPETRDLFPMNMAAQRDKLVNALGAVVSNVDTIDAVVPTLQALGRDHRKFGALRGHYPAVGEALVATLEHFSGPHWTPAIAADWTAAYGLVSATMADAADAAAHYTPAWWDAEIVAHERRDLETAVITLDPGNRIDYLPGQSLSLCTSLRPRVWRQYSPANAPRADGTIELHVRAVDGGQVSTALVSLVRPGDHLRVGPAFGTGLTLRPGRGPVTMIAGGTGVAPMKALVEQLAAAPRPTSLYWGARSPAGLYCLDQLRALASAHDWLEFVPCVDEDLFGSESRLGSPVELAVAHGRCSGADVYLCGPPGMVETGRKHLAGSGIRAEAIHFEPTGE</sequence>
<evidence type="ECO:0000256" key="8">
    <source>
        <dbReference type="ARBA" id="ARBA00023027"/>
    </source>
</evidence>
<comment type="catalytic activity">
    <reaction evidence="10">
        <text>2 nitric oxide + NADPH + 2 O2 = 2 nitrate + NADP(+) + H(+)</text>
        <dbReference type="Rhea" id="RHEA:19465"/>
        <dbReference type="ChEBI" id="CHEBI:15378"/>
        <dbReference type="ChEBI" id="CHEBI:15379"/>
        <dbReference type="ChEBI" id="CHEBI:16480"/>
        <dbReference type="ChEBI" id="CHEBI:17632"/>
        <dbReference type="ChEBI" id="CHEBI:57783"/>
        <dbReference type="ChEBI" id="CHEBI:58349"/>
        <dbReference type="EC" id="1.14.12.17"/>
    </reaction>
</comment>
<dbReference type="EMBL" id="FNAD01000004">
    <property type="protein sequence ID" value="SDD49766.1"/>
    <property type="molecule type" value="Genomic_DNA"/>
</dbReference>
<dbReference type="GO" id="GO:0005344">
    <property type="term" value="F:oxygen carrier activity"/>
    <property type="evidence" value="ECO:0007669"/>
    <property type="project" value="UniProtKB-KW"/>
</dbReference>
<dbReference type="Pfam" id="PF00042">
    <property type="entry name" value="Globin"/>
    <property type="match status" value="1"/>
</dbReference>
<dbReference type="GO" id="GO:0019825">
    <property type="term" value="F:oxygen binding"/>
    <property type="evidence" value="ECO:0007669"/>
    <property type="project" value="InterPro"/>
</dbReference>
<proteinExistence type="inferred from homology"/>
<dbReference type="InterPro" id="IPR017938">
    <property type="entry name" value="Riboflavin_synthase-like_b-brl"/>
</dbReference>
<comment type="similarity">
    <text evidence="3">In the C-terminal section; belongs to the flavoprotein pyridine nucleotide cytochrome reductase family.</text>
</comment>
<dbReference type="Proteomes" id="UP000198949">
    <property type="component" value="Unassembled WGS sequence"/>
</dbReference>
<dbReference type="PRINTS" id="PR00371">
    <property type="entry name" value="FPNCR"/>
</dbReference>
<evidence type="ECO:0000256" key="9">
    <source>
        <dbReference type="ARBA" id="ARBA00048649"/>
    </source>
</evidence>
<dbReference type="EC" id="1.14.12.17" evidence="4"/>
<dbReference type="InterPro" id="IPR008333">
    <property type="entry name" value="Cbr1-like_FAD-bd_dom"/>
</dbReference>
<dbReference type="SUPFAM" id="SSF63380">
    <property type="entry name" value="Riboflavin synthase domain-like"/>
    <property type="match status" value="1"/>
</dbReference>
<dbReference type="CDD" id="cd06187">
    <property type="entry name" value="O2ase_reductase_like"/>
    <property type="match status" value="1"/>
</dbReference>
<keyword evidence="15" id="KW-1185">Reference proteome</keyword>
<dbReference type="InterPro" id="IPR000971">
    <property type="entry name" value="Globin"/>
</dbReference>
<name>A0A1G6VAC4_9ACTN</name>
<gene>
    <name evidence="14" type="ORF">SAMN05216270_104269</name>
</gene>
<dbReference type="Gene3D" id="2.40.30.10">
    <property type="entry name" value="Translation factors"/>
    <property type="match status" value="1"/>
</dbReference>
<dbReference type="InterPro" id="IPR039261">
    <property type="entry name" value="FNR_nucleotide-bd"/>
</dbReference>
<evidence type="ECO:0000256" key="3">
    <source>
        <dbReference type="ARBA" id="ARBA00006401"/>
    </source>
</evidence>
<dbReference type="GO" id="GO:0051537">
    <property type="term" value="F:2 iron, 2 sulfur cluster binding"/>
    <property type="evidence" value="ECO:0007669"/>
    <property type="project" value="UniProtKB-KW"/>
</dbReference>
<dbReference type="GO" id="GO:0020037">
    <property type="term" value="F:heme binding"/>
    <property type="evidence" value="ECO:0007669"/>
    <property type="project" value="InterPro"/>
</dbReference>
<evidence type="ECO:0000256" key="5">
    <source>
        <dbReference type="ARBA" id="ARBA00022714"/>
    </source>
</evidence>
<keyword evidence="7" id="KW-0411">Iron-sulfur</keyword>
<evidence type="ECO:0000256" key="4">
    <source>
        <dbReference type="ARBA" id="ARBA00012229"/>
    </source>
</evidence>